<keyword evidence="1" id="KW-0812">Transmembrane</keyword>
<name>A0A974CDS5_XENLA</name>
<reference evidence="3" key="1">
    <citation type="journal article" date="2016" name="Nature">
        <title>Genome evolution in the allotetraploid frog Xenopus laevis.</title>
        <authorList>
            <person name="Session A.M."/>
            <person name="Uno Y."/>
            <person name="Kwon T."/>
            <person name="Chapman J.A."/>
            <person name="Toyoda A."/>
            <person name="Takahashi S."/>
            <person name="Fukui A."/>
            <person name="Hikosaka A."/>
            <person name="Suzuki A."/>
            <person name="Kondo M."/>
            <person name="van Heeringen S.J."/>
            <person name="Quigley I."/>
            <person name="Heinz S."/>
            <person name="Ogino H."/>
            <person name="Ochi H."/>
            <person name="Hellsten U."/>
            <person name="Lyons J.B."/>
            <person name="Simakov O."/>
            <person name="Putnam N."/>
            <person name="Stites J."/>
            <person name="Kuroki Y."/>
            <person name="Tanaka T."/>
            <person name="Michiue T."/>
            <person name="Watanabe M."/>
            <person name="Bogdanovic O."/>
            <person name="Lister R."/>
            <person name="Georgiou G."/>
            <person name="Paranjpe S.S."/>
            <person name="van Kruijsbergen I."/>
            <person name="Shu S."/>
            <person name="Carlson J."/>
            <person name="Kinoshita T."/>
            <person name="Ohta Y."/>
            <person name="Mawaribuchi S."/>
            <person name="Jenkins J."/>
            <person name="Grimwood J."/>
            <person name="Schmutz J."/>
            <person name="Mitros T."/>
            <person name="Mozaffari S.V."/>
            <person name="Suzuki Y."/>
            <person name="Haramoto Y."/>
            <person name="Yamamoto T.S."/>
            <person name="Takagi C."/>
            <person name="Heald R."/>
            <person name="Miller K."/>
            <person name="Haudenschild C."/>
            <person name="Kitzman J."/>
            <person name="Nakayama T."/>
            <person name="Izutsu Y."/>
            <person name="Robert J."/>
            <person name="Fortriede J."/>
            <person name="Burns K."/>
            <person name="Lotay V."/>
            <person name="Karimi K."/>
            <person name="Yasuoka Y."/>
            <person name="Dichmann D.S."/>
            <person name="Flajnik M.F."/>
            <person name="Houston D.W."/>
            <person name="Shendure J."/>
            <person name="DuPasquier L."/>
            <person name="Vize P.D."/>
            <person name="Zorn A.M."/>
            <person name="Ito M."/>
            <person name="Marcotte E.M."/>
            <person name="Wallingford J.B."/>
            <person name="Ito Y."/>
            <person name="Asashima M."/>
            <person name="Ueno N."/>
            <person name="Matsuda Y."/>
            <person name="Veenstra G.J."/>
            <person name="Fujiyama A."/>
            <person name="Harland R.M."/>
            <person name="Taira M."/>
            <person name="Rokhsar D.S."/>
        </authorList>
    </citation>
    <scope>NUCLEOTIDE SEQUENCE [LARGE SCALE GENOMIC DNA]</scope>
    <source>
        <strain evidence="3">J</strain>
    </source>
</reference>
<evidence type="ECO:0000313" key="3">
    <source>
        <dbReference type="Proteomes" id="UP000694892"/>
    </source>
</evidence>
<dbReference type="Proteomes" id="UP000694892">
    <property type="component" value="Chromosome 7L"/>
</dbReference>
<evidence type="ECO:0000313" key="2">
    <source>
        <dbReference type="EMBL" id="OCT71379.1"/>
    </source>
</evidence>
<dbReference type="AlphaFoldDB" id="A0A974CDS5"/>
<protein>
    <submittedName>
        <fullName evidence="2">Uncharacterized protein</fullName>
    </submittedName>
</protein>
<gene>
    <name evidence="2" type="ORF">XELAEV_18034359mg</name>
</gene>
<feature type="transmembrane region" description="Helical" evidence="1">
    <location>
        <begin position="15"/>
        <end position="37"/>
    </location>
</feature>
<proteinExistence type="predicted"/>
<sequence>MYLLVEGGMYLLVEYGLYLLVEGGMYLLVEYGLYLLVESGSSAGRANARVFSTLVTEDDWSSTIVWRDILFGLKWPEGGAR</sequence>
<dbReference type="EMBL" id="CM004478">
    <property type="protein sequence ID" value="OCT71379.1"/>
    <property type="molecule type" value="Genomic_DNA"/>
</dbReference>
<accession>A0A974CDS5</accession>
<keyword evidence="1" id="KW-1133">Transmembrane helix</keyword>
<evidence type="ECO:0000256" key="1">
    <source>
        <dbReference type="SAM" id="Phobius"/>
    </source>
</evidence>
<organism evidence="2 3">
    <name type="scientific">Xenopus laevis</name>
    <name type="common">African clawed frog</name>
    <dbReference type="NCBI Taxonomy" id="8355"/>
    <lineage>
        <taxon>Eukaryota</taxon>
        <taxon>Metazoa</taxon>
        <taxon>Chordata</taxon>
        <taxon>Craniata</taxon>
        <taxon>Vertebrata</taxon>
        <taxon>Euteleostomi</taxon>
        <taxon>Amphibia</taxon>
        <taxon>Batrachia</taxon>
        <taxon>Anura</taxon>
        <taxon>Pipoidea</taxon>
        <taxon>Pipidae</taxon>
        <taxon>Xenopodinae</taxon>
        <taxon>Xenopus</taxon>
        <taxon>Xenopus</taxon>
    </lineage>
</organism>
<keyword evidence="1" id="KW-0472">Membrane</keyword>